<dbReference type="PANTHER" id="PTHR14927">
    <property type="entry name" value="NUCLEOLAR PROTEIN 10"/>
    <property type="match status" value="1"/>
</dbReference>
<protein>
    <submittedName>
        <fullName evidence="3">NUC153 domain-containing protein</fullName>
    </submittedName>
</protein>
<gene>
    <name evidence="3" type="ORF">HaLaN_17808</name>
</gene>
<keyword evidence="4" id="KW-1185">Reference proteome</keyword>
<dbReference type="GO" id="GO:0030686">
    <property type="term" value="C:90S preribosome"/>
    <property type="evidence" value="ECO:0007669"/>
    <property type="project" value="TreeGrafter"/>
</dbReference>
<evidence type="ECO:0000259" key="2">
    <source>
        <dbReference type="Pfam" id="PF23098"/>
    </source>
</evidence>
<evidence type="ECO:0000313" key="3">
    <source>
        <dbReference type="EMBL" id="GFH20653.1"/>
    </source>
</evidence>
<dbReference type="SUPFAM" id="SSF50978">
    <property type="entry name" value="WD40 repeat-like"/>
    <property type="match status" value="1"/>
</dbReference>
<feature type="non-terminal residue" evidence="3">
    <location>
        <position position="202"/>
    </location>
</feature>
<dbReference type="EMBL" id="BLLF01001674">
    <property type="protein sequence ID" value="GFH20653.1"/>
    <property type="molecule type" value="Genomic_DNA"/>
</dbReference>
<accession>A0A699ZDH6</accession>
<dbReference type="InterPro" id="IPR036322">
    <property type="entry name" value="WD40_repeat_dom_sf"/>
</dbReference>
<organism evidence="3 4">
    <name type="scientific">Haematococcus lacustris</name>
    <name type="common">Green alga</name>
    <name type="synonym">Haematococcus pluvialis</name>
    <dbReference type="NCBI Taxonomy" id="44745"/>
    <lineage>
        <taxon>Eukaryota</taxon>
        <taxon>Viridiplantae</taxon>
        <taxon>Chlorophyta</taxon>
        <taxon>core chlorophytes</taxon>
        <taxon>Chlorophyceae</taxon>
        <taxon>CS clade</taxon>
        <taxon>Chlamydomonadales</taxon>
        <taxon>Haematococcaceae</taxon>
        <taxon>Haematococcus</taxon>
    </lineage>
</organism>
<evidence type="ECO:0000259" key="1">
    <source>
        <dbReference type="Pfam" id="PF23097"/>
    </source>
</evidence>
<dbReference type="Pfam" id="PF23097">
    <property type="entry name" value="NOL10_2nd"/>
    <property type="match status" value="1"/>
</dbReference>
<dbReference type="AlphaFoldDB" id="A0A699ZDH6"/>
<proteinExistence type="predicted"/>
<feature type="domain" description="Nucleolar protein 10-like second" evidence="1">
    <location>
        <begin position="82"/>
        <end position="129"/>
    </location>
</feature>
<dbReference type="GO" id="GO:0000462">
    <property type="term" value="P:maturation of SSU-rRNA from tricistronic rRNA transcript (SSU-rRNA, 5.8S rRNA, LSU-rRNA)"/>
    <property type="evidence" value="ECO:0007669"/>
    <property type="project" value="TreeGrafter"/>
</dbReference>
<dbReference type="InterPro" id="IPR056550">
    <property type="entry name" value="NOL10_2nd"/>
</dbReference>
<feature type="non-terminal residue" evidence="3">
    <location>
        <position position="1"/>
    </location>
</feature>
<dbReference type="InterPro" id="IPR040382">
    <property type="entry name" value="NOL10/Enp2"/>
</dbReference>
<reference evidence="3 4" key="1">
    <citation type="submission" date="2020-02" db="EMBL/GenBank/DDBJ databases">
        <title>Draft genome sequence of Haematococcus lacustris strain NIES-144.</title>
        <authorList>
            <person name="Morimoto D."/>
            <person name="Nakagawa S."/>
            <person name="Yoshida T."/>
            <person name="Sawayama S."/>
        </authorList>
    </citation>
    <scope>NUCLEOTIDE SEQUENCE [LARGE SCALE GENOMIC DNA]</scope>
    <source>
        <strain evidence="3 4">NIES-144</strain>
    </source>
</reference>
<dbReference type="PANTHER" id="PTHR14927:SF0">
    <property type="entry name" value="NUCLEOLAR PROTEIN 10"/>
    <property type="match status" value="1"/>
</dbReference>
<comment type="caution">
    <text evidence="3">The sequence shown here is derived from an EMBL/GenBank/DDBJ whole genome shotgun (WGS) entry which is preliminary data.</text>
</comment>
<dbReference type="Proteomes" id="UP000485058">
    <property type="component" value="Unassembled WGS sequence"/>
</dbReference>
<dbReference type="Pfam" id="PF23098">
    <property type="entry name" value="Beta-prop_NOL10_N"/>
    <property type="match status" value="1"/>
</dbReference>
<dbReference type="InterPro" id="IPR056551">
    <property type="entry name" value="Beta-prop_NOL10_N"/>
</dbReference>
<name>A0A699ZDH6_HAELA</name>
<dbReference type="GO" id="GO:0032040">
    <property type="term" value="C:small-subunit processome"/>
    <property type="evidence" value="ECO:0007669"/>
    <property type="project" value="TreeGrafter"/>
</dbReference>
<sequence>ISSDRHIVKIWDVASGSSYTSVQPAEGDINDVCVWPGSGLIMVGCDASTVQGYFIPSLGPAPRWCAHLEALTEEMEEAAPAVYDDYRFVTKADLVRLGLEHLVGTALLRAYMHGFFIDNRLYHKAKALTEPFAYEVYRQQRIAKKMEEERASRISLVKKLPKVNTRVAAKLVAQDEEARAAAAGDTAAQAALKKKGLLAPDG</sequence>
<feature type="domain" description="Nucleolar protein 10-like N-terminal" evidence="2">
    <location>
        <begin position="2"/>
        <end position="78"/>
    </location>
</feature>
<evidence type="ECO:0000313" key="4">
    <source>
        <dbReference type="Proteomes" id="UP000485058"/>
    </source>
</evidence>